<feature type="compositionally biased region" description="Polar residues" evidence="7">
    <location>
        <begin position="917"/>
        <end position="937"/>
    </location>
</feature>
<evidence type="ECO:0000313" key="10">
    <source>
        <dbReference type="Proteomes" id="UP001345219"/>
    </source>
</evidence>
<name>A0AAN7JUP5_9MYRT</name>
<reference evidence="9 10" key="1">
    <citation type="journal article" date="2023" name="Hortic Res">
        <title>Pangenome of water caltrop reveals structural variations and asymmetric subgenome divergence after allopolyploidization.</title>
        <authorList>
            <person name="Zhang X."/>
            <person name="Chen Y."/>
            <person name="Wang L."/>
            <person name="Yuan Y."/>
            <person name="Fang M."/>
            <person name="Shi L."/>
            <person name="Lu R."/>
            <person name="Comes H.P."/>
            <person name="Ma Y."/>
            <person name="Chen Y."/>
            <person name="Huang G."/>
            <person name="Zhou Y."/>
            <person name="Zheng Z."/>
            <person name="Qiu Y."/>
        </authorList>
    </citation>
    <scope>NUCLEOTIDE SEQUENCE [LARGE SCALE GENOMIC DNA]</scope>
    <source>
        <tissue evidence="9">Roots</tissue>
    </source>
</reference>
<keyword evidence="2" id="KW-0805">Transcription regulation</keyword>
<dbReference type="PANTHER" id="PTHR37701">
    <property type="entry name" value="METHYL-CPG-BINDING DOMAIN-CONTAINING PROTEIN 8"/>
    <property type="match status" value="1"/>
</dbReference>
<keyword evidence="3" id="KW-0238">DNA-binding</keyword>
<keyword evidence="6" id="KW-0863">Zinc-finger</keyword>
<comment type="caution">
    <text evidence="9">The sequence shown here is derived from an EMBL/GenBank/DDBJ whole genome shotgun (WGS) entry which is preliminary data.</text>
</comment>
<dbReference type="PROSITE" id="PS50157">
    <property type="entry name" value="ZINC_FINGER_C2H2_2"/>
    <property type="match status" value="2"/>
</dbReference>
<dbReference type="Proteomes" id="UP001345219">
    <property type="component" value="Chromosome 16"/>
</dbReference>
<evidence type="ECO:0000256" key="4">
    <source>
        <dbReference type="ARBA" id="ARBA00023163"/>
    </source>
</evidence>
<protein>
    <recommendedName>
        <fullName evidence="8">C2H2-type domain-containing protein</fullName>
    </recommendedName>
</protein>
<dbReference type="Gene3D" id="3.30.160.60">
    <property type="entry name" value="Classic Zinc Finger"/>
    <property type="match status" value="1"/>
</dbReference>
<keyword evidence="5" id="KW-0539">Nucleus</keyword>
<dbReference type="GO" id="GO:0005634">
    <property type="term" value="C:nucleus"/>
    <property type="evidence" value="ECO:0007669"/>
    <property type="project" value="UniProtKB-SubCell"/>
</dbReference>
<evidence type="ECO:0000256" key="1">
    <source>
        <dbReference type="ARBA" id="ARBA00004123"/>
    </source>
</evidence>
<proteinExistence type="predicted"/>
<dbReference type="SUPFAM" id="SSF54171">
    <property type="entry name" value="DNA-binding domain"/>
    <property type="match status" value="1"/>
</dbReference>
<dbReference type="InterPro" id="IPR037472">
    <property type="entry name" value="MBD8"/>
</dbReference>
<feature type="domain" description="C2H2-type" evidence="8">
    <location>
        <begin position="427"/>
        <end position="454"/>
    </location>
</feature>
<evidence type="ECO:0000256" key="5">
    <source>
        <dbReference type="ARBA" id="ARBA00023242"/>
    </source>
</evidence>
<dbReference type="PROSITE" id="PS00028">
    <property type="entry name" value="ZINC_FINGER_C2H2_1"/>
    <property type="match status" value="2"/>
</dbReference>
<evidence type="ECO:0000256" key="3">
    <source>
        <dbReference type="ARBA" id="ARBA00023125"/>
    </source>
</evidence>
<dbReference type="PANTHER" id="PTHR37701:SF13">
    <property type="entry name" value="C2H2-TYPE DOMAIN-CONTAINING PROTEIN"/>
    <property type="match status" value="1"/>
</dbReference>
<dbReference type="GO" id="GO:0003677">
    <property type="term" value="F:DNA binding"/>
    <property type="evidence" value="ECO:0007669"/>
    <property type="project" value="UniProtKB-KW"/>
</dbReference>
<dbReference type="InterPro" id="IPR016177">
    <property type="entry name" value="DNA-bd_dom_sf"/>
</dbReference>
<dbReference type="AlphaFoldDB" id="A0AAN7JUP5"/>
<evidence type="ECO:0000259" key="8">
    <source>
        <dbReference type="PROSITE" id="PS50157"/>
    </source>
</evidence>
<evidence type="ECO:0000256" key="6">
    <source>
        <dbReference type="PROSITE-ProRule" id="PRU00042"/>
    </source>
</evidence>
<sequence>MPSATSTDTAADYSQPFGVQSLPQIDLRLLSQSELYSLSLLSGSSPSPSSQDDVVVPIPKIDRSIFNESAGSRKQTYFRLRLAPRTAANLPHTSDLISRQKTPEPLEEKNSCVITLLKDLFAHHIEPEPPLPSTPEEESSLIAVPVVYDDRVPESSNSVLQSIPIGVVDVGFSKRKRGRPRKFQNFENSDGKEALEFEVKYVKDSIERESPVAALNLDCFEQELKRMTEGMRTEEDLSVFLSGLSGHWGSKRKKGKIVDARCFGDVLPIGWKLLLVINSVDDRAWLGCSLYISPEGYQFASLKDVSAHLSFRVEGAVHDTSGPAEQIGCGMASENPADPTLEKQQNQDEVVSLSAVPIDHPIEAPLHMGENLRNSQTKELYRCHKCTMTFEEKDNLLLHLLSSHKKSRNMSSGAKDIDSVIMKDGKYECQLCHKLFQEKNRFSSHFGIHIKDYVKRVDASGETDCAHKMTPKVQEPITSERVSTAINTEDVEQVQLNFPPHSKVETSAVSKARSSSEGHHVNIHPIVPIVMSEKNEEHVAEYFKKEERSTGLSNIHIGVVDEANKNNSEFNVSKDLTAASYGAHSDKASETPKERNVYTNENKVNMNSVSSMEGCRQGMVPMDKVFSATKNNNIIDNESLVNSLFGSPVEDMDMDDEDGLGDSDLIPGIENRCFGLMEGVPNSDTQKISSEGCPLIQFGSNENSVNSDDLTGTQTSGLEIDSRSGICLPSSGQVLLPNDNPGKVIGRRIQQGSFNAWKSEKPIDFSRNITDGNAQEVGSSFPVIQAANEQPCDFDENLKSFSAPKLQSAWQQGVFETNILPAHQKPLSSDVKTRKISSDTMRNFQSLAESQSVSPVLNHAGRERSSGGTFPFAPLDQQAFVLHAREAHVPSIDKPKEYRGLTGLYAGNHKCHDNSSENHTVSNTVHKQKQGQPLSSSWNDKSSFIFDGRYPLQHGGPVMGFEKWTNPPRSSEVLIPQHRRASPFGSAIEDMKRNKESVFGIYSFGVDHQHACTSGYNLDMFGGGALPDNGQAGNLGTFRNNEQMIGQYSQQQHKHHEEAMARSMWREEQNCNILQNSNLSYISPSAGQPSVSFPAFNLISDKVQNELYPSNQKHGNTQVVAGGVRTGGSGSFMEYNFLSVPPSAQGSHISSFNQQMDQGFESNWIEKDSLGLFPKTAGGASSSSGSRHHQHQVTALCVLCGNQFSHDGHFDAGDGSVSYMCFNCKAKFAGQINFF</sequence>
<keyword evidence="6" id="KW-0862">Zinc</keyword>
<organism evidence="9 10">
    <name type="scientific">Trapa incisa</name>
    <dbReference type="NCBI Taxonomy" id="236973"/>
    <lineage>
        <taxon>Eukaryota</taxon>
        <taxon>Viridiplantae</taxon>
        <taxon>Streptophyta</taxon>
        <taxon>Embryophyta</taxon>
        <taxon>Tracheophyta</taxon>
        <taxon>Spermatophyta</taxon>
        <taxon>Magnoliopsida</taxon>
        <taxon>eudicotyledons</taxon>
        <taxon>Gunneridae</taxon>
        <taxon>Pentapetalae</taxon>
        <taxon>rosids</taxon>
        <taxon>malvids</taxon>
        <taxon>Myrtales</taxon>
        <taxon>Lythraceae</taxon>
        <taxon>Trapa</taxon>
    </lineage>
</organism>
<dbReference type="InterPro" id="IPR013087">
    <property type="entry name" value="Znf_C2H2_type"/>
</dbReference>
<keyword evidence="10" id="KW-1185">Reference proteome</keyword>
<evidence type="ECO:0000256" key="7">
    <source>
        <dbReference type="SAM" id="MobiDB-lite"/>
    </source>
</evidence>
<comment type="subcellular location">
    <subcellularLocation>
        <location evidence="1">Nucleus</location>
    </subcellularLocation>
</comment>
<dbReference type="EMBL" id="JAXIOK010000016">
    <property type="protein sequence ID" value="KAK4753145.1"/>
    <property type="molecule type" value="Genomic_DNA"/>
</dbReference>
<gene>
    <name evidence="9" type="ORF">SAY87_021943</name>
</gene>
<evidence type="ECO:0000256" key="2">
    <source>
        <dbReference type="ARBA" id="ARBA00023015"/>
    </source>
</evidence>
<accession>A0AAN7JUP5</accession>
<keyword evidence="4" id="KW-0804">Transcription</keyword>
<keyword evidence="6" id="KW-0479">Metal-binding</keyword>
<feature type="region of interest" description="Disordered" evidence="7">
    <location>
        <begin position="913"/>
        <end position="937"/>
    </location>
</feature>
<dbReference type="GO" id="GO:0008270">
    <property type="term" value="F:zinc ion binding"/>
    <property type="evidence" value="ECO:0007669"/>
    <property type="project" value="UniProtKB-KW"/>
</dbReference>
<feature type="domain" description="C2H2-type" evidence="8">
    <location>
        <begin position="381"/>
        <end position="409"/>
    </location>
</feature>
<dbReference type="SMART" id="SM00355">
    <property type="entry name" value="ZnF_C2H2"/>
    <property type="match status" value="2"/>
</dbReference>
<evidence type="ECO:0000313" key="9">
    <source>
        <dbReference type="EMBL" id="KAK4753145.1"/>
    </source>
</evidence>